<keyword evidence="2" id="KW-1185">Reference proteome</keyword>
<organism evidence="1 2">
    <name type="scientific">Lentinula detonsa</name>
    <dbReference type="NCBI Taxonomy" id="2804962"/>
    <lineage>
        <taxon>Eukaryota</taxon>
        <taxon>Fungi</taxon>
        <taxon>Dikarya</taxon>
        <taxon>Basidiomycota</taxon>
        <taxon>Agaricomycotina</taxon>
        <taxon>Agaricomycetes</taxon>
        <taxon>Agaricomycetidae</taxon>
        <taxon>Agaricales</taxon>
        <taxon>Marasmiineae</taxon>
        <taxon>Omphalotaceae</taxon>
        <taxon>Lentinula</taxon>
    </lineage>
</organism>
<protein>
    <recommendedName>
        <fullName evidence="3">F-box domain-containing protein</fullName>
    </recommendedName>
</protein>
<dbReference type="EMBL" id="JANVFU010000004">
    <property type="protein sequence ID" value="KAJ3746537.1"/>
    <property type="molecule type" value="Genomic_DNA"/>
</dbReference>
<dbReference type="AlphaFoldDB" id="A0A9W8P410"/>
<evidence type="ECO:0000313" key="2">
    <source>
        <dbReference type="Proteomes" id="UP001142393"/>
    </source>
</evidence>
<evidence type="ECO:0008006" key="3">
    <source>
        <dbReference type="Google" id="ProtNLM"/>
    </source>
</evidence>
<accession>A0A9W8P410</accession>
<comment type="caution">
    <text evidence="1">The sequence shown here is derived from an EMBL/GenBank/DDBJ whole genome shotgun (WGS) entry which is preliminary data.</text>
</comment>
<evidence type="ECO:0000313" key="1">
    <source>
        <dbReference type="EMBL" id="KAJ3746537.1"/>
    </source>
</evidence>
<gene>
    <name evidence="1" type="ORF">DFH05DRAFT_1443565</name>
</gene>
<proteinExistence type="predicted"/>
<sequence>MDTLPTEILTVILAIVLQDTKSTNILCTSSLFRSIAQRILHQDLCFFSSSQLTKFAHVLSTGVLSLACEPQSLMLDIAGGASFKIFEGLHAVLTHIVSDPQCKRDENGRLILETLRLRLNSLTHDDHRLICTSLSKVNARHFIWTGPDPPHHFSTAIVSPAVFPLFKALATYTRLTHLHLTNIAFPSSVINPDARWTGIPCLPSLHFLYLGQATFLTAEHITDFVLRCTGQLQNSACTSKLEAHSGYVLECIRLVDVYEESIWGPRLKLPHILLASATLLAESGSSKLSSSTASDLIERLVRVDAKTERITGGDRAMPEVSST</sequence>
<name>A0A9W8P410_9AGAR</name>
<dbReference type="Proteomes" id="UP001142393">
    <property type="component" value="Unassembled WGS sequence"/>
</dbReference>
<reference evidence="1 2" key="1">
    <citation type="journal article" date="2023" name="Proc. Natl. Acad. Sci. U.S.A.">
        <title>A global phylogenomic analysis of the shiitake genus Lentinula.</title>
        <authorList>
            <person name="Sierra-Patev S."/>
            <person name="Min B."/>
            <person name="Naranjo-Ortiz M."/>
            <person name="Looney B."/>
            <person name="Konkel Z."/>
            <person name="Slot J.C."/>
            <person name="Sakamoto Y."/>
            <person name="Steenwyk J.L."/>
            <person name="Rokas A."/>
            <person name="Carro J."/>
            <person name="Camarero S."/>
            <person name="Ferreira P."/>
            <person name="Molpeceres G."/>
            <person name="Ruiz-Duenas F.J."/>
            <person name="Serrano A."/>
            <person name="Henrissat B."/>
            <person name="Drula E."/>
            <person name="Hughes K.W."/>
            <person name="Mata J.L."/>
            <person name="Ishikawa N.K."/>
            <person name="Vargas-Isla R."/>
            <person name="Ushijima S."/>
            <person name="Smith C.A."/>
            <person name="Donoghue J."/>
            <person name="Ahrendt S."/>
            <person name="Andreopoulos W."/>
            <person name="He G."/>
            <person name="LaButti K."/>
            <person name="Lipzen A."/>
            <person name="Ng V."/>
            <person name="Riley R."/>
            <person name="Sandor L."/>
            <person name="Barry K."/>
            <person name="Martinez A.T."/>
            <person name="Xiao Y."/>
            <person name="Gibbons J.G."/>
            <person name="Terashima K."/>
            <person name="Grigoriev I.V."/>
            <person name="Hibbett D."/>
        </authorList>
    </citation>
    <scope>NUCLEOTIDE SEQUENCE [LARGE SCALE GENOMIC DNA]</scope>
    <source>
        <strain evidence="1 2">TFB7810</strain>
    </source>
</reference>